<dbReference type="GeneTree" id="ENSGT00660000097027"/>
<evidence type="ECO:0008006" key="3">
    <source>
        <dbReference type="Google" id="ProtNLM"/>
    </source>
</evidence>
<keyword evidence="2" id="KW-1185">Reference proteome</keyword>
<dbReference type="eggNOG" id="KOG1721">
    <property type="taxonomic scope" value="Eukaryota"/>
</dbReference>
<dbReference type="PANTHER" id="PTHR37162:SF1">
    <property type="entry name" value="BED-TYPE DOMAIN-CONTAINING PROTEIN"/>
    <property type="match status" value="1"/>
</dbReference>
<dbReference type="EMBL" id="AFYH01242371">
    <property type="status" value="NOT_ANNOTATED_CDS"/>
    <property type="molecule type" value="Genomic_DNA"/>
</dbReference>
<reference evidence="2" key="1">
    <citation type="submission" date="2011-08" db="EMBL/GenBank/DDBJ databases">
        <title>The draft genome of Latimeria chalumnae.</title>
        <authorList>
            <person name="Di Palma F."/>
            <person name="Alfoldi J."/>
            <person name="Johnson J."/>
            <person name="Berlin A."/>
            <person name="Gnerre S."/>
            <person name="Jaffe D."/>
            <person name="MacCallum I."/>
            <person name="Young S."/>
            <person name="Walker B.J."/>
            <person name="Lander E."/>
            <person name="Lindblad-Toh K."/>
        </authorList>
    </citation>
    <scope>NUCLEOTIDE SEQUENCE [LARGE SCALE GENOMIC DNA]</scope>
    <source>
        <strain evidence="2">Wild caught</strain>
    </source>
</reference>
<protein>
    <recommendedName>
        <fullName evidence="3">DUF4371 domain-containing protein</fullName>
    </recommendedName>
</protein>
<dbReference type="PANTHER" id="PTHR37162">
    <property type="entry name" value="HAT FAMILY DIMERISATION DOMAINCONTAINING PROTEIN-RELATED"/>
    <property type="match status" value="1"/>
</dbReference>
<dbReference type="HOGENOM" id="CLU_078405_0_0_1"/>
<accession>H3A7Z9</accession>
<sequence>HHHSYHSQDCGNKLSCSIFTDSKIASKIHCGRAKVKALVENVFVPHSLKLAVTDLGFSSFSITTDASNTGNTKLFPVVVHYFNKNKGTCTSILDFFDDANKMPEEIVNNLRGCLQNTGLIDNKIVAYGADNMSINYGKHKSVFVHLKQMLNLPNLVLWHCSAHIVHNTEKHGLKMLSYDVENLVIKVYSEFLSSAKKISELKEMFFNFMETEYSEILHHIPTCFLTLFAAMNRLLKN</sequence>
<dbReference type="Proteomes" id="UP000008672">
    <property type="component" value="Unassembled WGS sequence"/>
</dbReference>
<dbReference type="EMBL" id="AFYH01242372">
    <property type="status" value="NOT_ANNOTATED_CDS"/>
    <property type="molecule type" value="Genomic_DNA"/>
</dbReference>
<reference evidence="1" key="2">
    <citation type="submission" date="2025-08" db="UniProtKB">
        <authorList>
            <consortium name="Ensembl"/>
        </authorList>
    </citation>
    <scope>IDENTIFICATION</scope>
</reference>
<dbReference type="AlphaFoldDB" id="H3A7Z9"/>
<proteinExistence type="predicted"/>
<dbReference type="Ensembl" id="ENSLACT00000005820.1">
    <property type="protein sequence ID" value="ENSLACP00000005770.1"/>
    <property type="gene ID" value="ENSLACG00000005122.1"/>
</dbReference>
<evidence type="ECO:0000313" key="2">
    <source>
        <dbReference type="Proteomes" id="UP000008672"/>
    </source>
</evidence>
<evidence type="ECO:0000313" key="1">
    <source>
        <dbReference type="Ensembl" id="ENSLACP00000005770.1"/>
    </source>
</evidence>
<organism evidence="1 2">
    <name type="scientific">Latimeria chalumnae</name>
    <name type="common">Coelacanth</name>
    <dbReference type="NCBI Taxonomy" id="7897"/>
    <lineage>
        <taxon>Eukaryota</taxon>
        <taxon>Metazoa</taxon>
        <taxon>Chordata</taxon>
        <taxon>Craniata</taxon>
        <taxon>Vertebrata</taxon>
        <taxon>Euteleostomi</taxon>
        <taxon>Coelacanthiformes</taxon>
        <taxon>Coelacanthidae</taxon>
        <taxon>Latimeria</taxon>
    </lineage>
</organism>
<name>H3A7Z9_LATCH</name>
<dbReference type="EMBL" id="AFYH01242370">
    <property type="status" value="NOT_ANNOTATED_CDS"/>
    <property type="molecule type" value="Genomic_DNA"/>
</dbReference>
<reference evidence="1" key="3">
    <citation type="submission" date="2025-09" db="UniProtKB">
        <authorList>
            <consortium name="Ensembl"/>
        </authorList>
    </citation>
    <scope>IDENTIFICATION</scope>
</reference>
<dbReference type="InParanoid" id="H3A7Z9"/>